<dbReference type="EMBL" id="SDRB02011997">
    <property type="protein sequence ID" value="THF99216.1"/>
    <property type="molecule type" value="Genomic_DNA"/>
</dbReference>
<organism evidence="8 9">
    <name type="scientific">Camellia sinensis var. sinensis</name>
    <name type="common">China tea</name>
    <dbReference type="NCBI Taxonomy" id="542762"/>
    <lineage>
        <taxon>Eukaryota</taxon>
        <taxon>Viridiplantae</taxon>
        <taxon>Streptophyta</taxon>
        <taxon>Embryophyta</taxon>
        <taxon>Tracheophyta</taxon>
        <taxon>Spermatophyta</taxon>
        <taxon>Magnoliopsida</taxon>
        <taxon>eudicotyledons</taxon>
        <taxon>Gunneridae</taxon>
        <taxon>Pentapetalae</taxon>
        <taxon>asterids</taxon>
        <taxon>Ericales</taxon>
        <taxon>Theaceae</taxon>
        <taxon>Camellia</taxon>
    </lineage>
</organism>
<keyword evidence="6" id="KW-0472">Membrane</keyword>
<dbReference type="Pfam" id="PF08137">
    <property type="entry name" value="DVL"/>
    <property type="match status" value="1"/>
</dbReference>
<protein>
    <submittedName>
        <fullName evidence="8">Uncharacterized protein</fullName>
    </submittedName>
</protein>
<comment type="caution">
    <text evidence="8">The sequence shown here is derived from an EMBL/GenBank/DDBJ whole genome shotgun (WGS) entry which is preliminary data.</text>
</comment>
<dbReference type="InterPro" id="IPR012552">
    <property type="entry name" value="DVL"/>
</dbReference>
<evidence type="ECO:0000256" key="6">
    <source>
        <dbReference type="ARBA" id="ARBA00023136"/>
    </source>
</evidence>
<dbReference type="GO" id="GO:0005886">
    <property type="term" value="C:plasma membrane"/>
    <property type="evidence" value="ECO:0007669"/>
    <property type="project" value="UniProtKB-SubCell"/>
</dbReference>
<dbReference type="STRING" id="542762.A0A4V3WK23"/>
<evidence type="ECO:0000313" key="9">
    <source>
        <dbReference type="Proteomes" id="UP000306102"/>
    </source>
</evidence>
<evidence type="ECO:0000256" key="2">
    <source>
        <dbReference type="ARBA" id="ARBA00022473"/>
    </source>
</evidence>
<dbReference type="Proteomes" id="UP000306102">
    <property type="component" value="Unassembled WGS sequence"/>
</dbReference>
<evidence type="ECO:0000256" key="3">
    <source>
        <dbReference type="ARBA" id="ARBA00022475"/>
    </source>
</evidence>
<dbReference type="InterPro" id="IPR051525">
    <property type="entry name" value="DVL_RTFL_regulatory"/>
</dbReference>
<name>A0A4V3WK23_CAMSN</name>
<keyword evidence="9" id="KW-1185">Reference proteome</keyword>
<evidence type="ECO:0000313" key="8">
    <source>
        <dbReference type="EMBL" id="THF99216.1"/>
    </source>
</evidence>
<evidence type="ECO:0000256" key="4">
    <source>
        <dbReference type="ARBA" id="ARBA00022692"/>
    </source>
</evidence>
<dbReference type="PANTHER" id="PTHR33102">
    <property type="entry name" value="DVL19-RELATED-RELATED"/>
    <property type="match status" value="1"/>
</dbReference>
<evidence type="ECO:0000256" key="7">
    <source>
        <dbReference type="ARBA" id="ARBA00024340"/>
    </source>
</evidence>
<keyword evidence="5" id="KW-1133">Transmembrane helix</keyword>
<evidence type="ECO:0000256" key="1">
    <source>
        <dbReference type="ARBA" id="ARBA00004162"/>
    </source>
</evidence>
<dbReference type="GO" id="GO:0008285">
    <property type="term" value="P:negative regulation of cell population proliferation"/>
    <property type="evidence" value="ECO:0007669"/>
    <property type="project" value="InterPro"/>
</dbReference>
<dbReference type="GO" id="GO:0048367">
    <property type="term" value="P:shoot system development"/>
    <property type="evidence" value="ECO:0007669"/>
    <property type="project" value="UniProtKB-ARBA"/>
</dbReference>
<keyword evidence="2" id="KW-0217">Developmental protein</keyword>
<dbReference type="AlphaFoldDB" id="A0A4V3WK23"/>
<evidence type="ECO:0000256" key="5">
    <source>
        <dbReference type="ARBA" id="ARBA00022989"/>
    </source>
</evidence>
<accession>A0A4V3WK23</accession>
<sequence>MVGSQDKTNPRSLQVHMVSYKFTPLHFICIAFSKHITSPPPPPPPPAAANHPDNCNTTMAGASHIIRTTNPHRRTHRKTGFRRRFLYVYKQQRARFYIIGRCVSMLMCWHDHEVSD</sequence>
<comment type="subcellular location">
    <subcellularLocation>
        <location evidence="1">Cell membrane</location>
        <topology evidence="1">Single-pass membrane protein</topology>
    </subcellularLocation>
</comment>
<reference evidence="8 9" key="1">
    <citation type="journal article" date="2018" name="Proc. Natl. Acad. Sci. U.S.A.">
        <title>Draft genome sequence of Camellia sinensis var. sinensis provides insights into the evolution of the tea genome and tea quality.</title>
        <authorList>
            <person name="Wei C."/>
            <person name="Yang H."/>
            <person name="Wang S."/>
            <person name="Zhao J."/>
            <person name="Liu C."/>
            <person name="Gao L."/>
            <person name="Xia E."/>
            <person name="Lu Y."/>
            <person name="Tai Y."/>
            <person name="She G."/>
            <person name="Sun J."/>
            <person name="Cao H."/>
            <person name="Tong W."/>
            <person name="Gao Q."/>
            <person name="Li Y."/>
            <person name="Deng W."/>
            <person name="Jiang X."/>
            <person name="Wang W."/>
            <person name="Chen Q."/>
            <person name="Zhang S."/>
            <person name="Li H."/>
            <person name="Wu J."/>
            <person name="Wang P."/>
            <person name="Li P."/>
            <person name="Shi C."/>
            <person name="Zheng F."/>
            <person name="Jian J."/>
            <person name="Huang B."/>
            <person name="Shan D."/>
            <person name="Shi M."/>
            <person name="Fang C."/>
            <person name="Yue Y."/>
            <person name="Li F."/>
            <person name="Li D."/>
            <person name="Wei S."/>
            <person name="Han B."/>
            <person name="Jiang C."/>
            <person name="Yin Y."/>
            <person name="Xia T."/>
            <person name="Zhang Z."/>
            <person name="Bennetzen J.L."/>
            <person name="Zhao S."/>
            <person name="Wan X."/>
        </authorList>
    </citation>
    <scope>NUCLEOTIDE SEQUENCE [LARGE SCALE GENOMIC DNA]</scope>
    <source>
        <strain evidence="9">cv. Shuchazao</strain>
        <tissue evidence="8">Leaf</tissue>
    </source>
</reference>
<keyword evidence="3" id="KW-1003">Cell membrane</keyword>
<keyword evidence="4" id="KW-0812">Transmembrane</keyword>
<comment type="similarity">
    <text evidence="7">Belongs to the DVL/RTFL small polypeptides family.</text>
</comment>
<proteinExistence type="inferred from homology"/>
<gene>
    <name evidence="8" type="ORF">TEA_020991</name>
</gene>